<sequence length="106" mass="12060">MAERDVDDEFNEERAKIDEDLETNSESIIAALNIALILSVLSSPEPDEERLNLDEIEERGSGIRGKNSGSRSDFRQQVSGFSRALERQQSSKIQAKIRDCRHSRRL</sequence>
<organism evidence="2 3">
    <name type="scientific">Salvia divinorum</name>
    <name type="common">Maria pastora</name>
    <name type="synonym">Diviner's sage</name>
    <dbReference type="NCBI Taxonomy" id="28513"/>
    <lineage>
        <taxon>Eukaryota</taxon>
        <taxon>Viridiplantae</taxon>
        <taxon>Streptophyta</taxon>
        <taxon>Embryophyta</taxon>
        <taxon>Tracheophyta</taxon>
        <taxon>Spermatophyta</taxon>
        <taxon>Magnoliopsida</taxon>
        <taxon>eudicotyledons</taxon>
        <taxon>Gunneridae</taxon>
        <taxon>Pentapetalae</taxon>
        <taxon>asterids</taxon>
        <taxon>lamiids</taxon>
        <taxon>Lamiales</taxon>
        <taxon>Lamiaceae</taxon>
        <taxon>Nepetoideae</taxon>
        <taxon>Mentheae</taxon>
        <taxon>Salviinae</taxon>
        <taxon>Salvia</taxon>
        <taxon>Salvia subgen. Calosphace</taxon>
    </lineage>
</organism>
<evidence type="ECO:0000313" key="3">
    <source>
        <dbReference type="Proteomes" id="UP001567538"/>
    </source>
</evidence>
<dbReference type="EMBL" id="JBEAFC010000008">
    <property type="protein sequence ID" value="KAL1546364.1"/>
    <property type="molecule type" value="Genomic_DNA"/>
</dbReference>
<comment type="caution">
    <text evidence="2">The sequence shown here is derived from an EMBL/GenBank/DDBJ whole genome shotgun (WGS) entry which is preliminary data.</text>
</comment>
<gene>
    <name evidence="2" type="ORF">AAHA92_22968</name>
</gene>
<evidence type="ECO:0000256" key="1">
    <source>
        <dbReference type="SAM" id="MobiDB-lite"/>
    </source>
</evidence>
<proteinExistence type="predicted"/>
<evidence type="ECO:0000313" key="2">
    <source>
        <dbReference type="EMBL" id="KAL1546364.1"/>
    </source>
</evidence>
<protein>
    <submittedName>
        <fullName evidence="2">Uncharacterized protein</fullName>
    </submittedName>
</protein>
<dbReference type="AlphaFoldDB" id="A0ABD1GQE9"/>
<feature type="region of interest" description="Disordered" evidence="1">
    <location>
        <begin position="53"/>
        <end position="106"/>
    </location>
</feature>
<keyword evidence="3" id="KW-1185">Reference proteome</keyword>
<name>A0ABD1GQE9_SALDI</name>
<feature type="compositionally biased region" description="Polar residues" evidence="1">
    <location>
        <begin position="67"/>
        <end position="80"/>
    </location>
</feature>
<dbReference type="Proteomes" id="UP001567538">
    <property type="component" value="Unassembled WGS sequence"/>
</dbReference>
<accession>A0ABD1GQE9</accession>
<reference evidence="2 3" key="1">
    <citation type="submission" date="2024-06" db="EMBL/GenBank/DDBJ databases">
        <title>A chromosome level genome sequence of Diviner's sage (Salvia divinorum).</title>
        <authorList>
            <person name="Ford S.A."/>
            <person name="Ro D.-K."/>
            <person name="Ness R.W."/>
            <person name="Phillips M.A."/>
        </authorList>
    </citation>
    <scope>NUCLEOTIDE SEQUENCE [LARGE SCALE GENOMIC DNA]</scope>
    <source>
        <strain evidence="2">SAF-2024a</strain>
        <tissue evidence="2">Leaf</tissue>
    </source>
</reference>